<evidence type="ECO:0000313" key="4">
    <source>
        <dbReference type="Proteomes" id="UP001244297"/>
    </source>
</evidence>
<feature type="chain" id="PRO_5047295980" evidence="2">
    <location>
        <begin position="24"/>
        <end position="120"/>
    </location>
</feature>
<keyword evidence="4" id="KW-1185">Reference proteome</keyword>
<protein>
    <submittedName>
        <fullName evidence="3">Uncharacterized protein</fullName>
    </submittedName>
</protein>
<proteinExistence type="predicted"/>
<name>A0ABT8ARY3_9HYPH</name>
<comment type="caution">
    <text evidence="3">The sequence shown here is derived from an EMBL/GenBank/DDBJ whole genome shotgun (WGS) entry which is preliminary data.</text>
</comment>
<gene>
    <name evidence="3" type="ORF">QWZ18_18615</name>
</gene>
<dbReference type="Proteomes" id="UP001244297">
    <property type="component" value="Unassembled WGS sequence"/>
</dbReference>
<feature type="compositionally biased region" description="Low complexity" evidence="1">
    <location>
        <begin position="56"/>
        <end position="75"/>
    </location>
</feature>
<sequence length="120" mass="12458">MRLELSLAGSTLLLGLMPLPAQASSCAEQIGTIERRLDSAGAVHVAGLQDGHTIRSSHSPKALAAAPPSAPSDAAMIPTSAHVADARRLLDRAAEEDRAGHQRACEETMTRAKSMIGALP</sequence>
<evidence type="ECO:0000256" key="2">
    <source>
        <dbReference type="SAM" id="SignalP"/>
    </source>
</evidence>
<feature type="signal peptide" evidence="2">
    <location>
        <begin position="1"/>
        <end position="23"/>
    </location>
</feature>
<keyword evidence="2" id="KW-0732">Signal</keyword>
<dbReference type="EMBL" id="JAUFPT010000061">
    <property type="protein sequence ID" value="MDN3572632.1"/>
    <property type="molecule type" value="Genomic_DNA"/>
</dbReference>
<organism evidence="3 4">
    <name type="scientific">Methylobacterium longum</name>
    <dbReference type="NCBI Taxonomy" id="767694"/>
    <lineage>
        <taxon>Bacteria</taxon>
        <taxon>Pseudomonadati</taxon>
        <taxon>Pseudomonadota</taxon>
        <taxon>Alphaproteobacteria</taxon>
        <taxon>Hyphomicrobiales</taxon>
        <taxon>Methylobacteriaceae</taxon>
        <taxon>Methylobacterium</taxon>
    </lineage>
</organism>
<evidence type="ECO:0000313" key="3">
    <source>
        <dbReference type="EMBL" id="MDN3572632.1"/>
    </source>
</evidence>
<feature type="region of interest" description="Disordered" evidence="1">
    <location>
        <begin position="52"/>
        <end position="75"/>
    </location>
</feature>
<accession>A0ABT8ARY3</accession>
<dbReference type="RefSeq" id="WP_238290012.1">
    <property type="nucleotide sequence ID" value="NZ_BPQS01000019.1"/>
</dbReference>
<reference evidence="4" key="1">
    <citation type="journal article" date="2019" name="Int. J. Syst. Evol. Microbiol.">
        <title>The Global Catalogue of Microorganisms (GCM) 10K type strain sequencing project: providing services to taxonomists for standard genome sequencing and annotation.</title>
        <authorList>
            <consortium name="The Broad Institute Genomics Platform"/>
            <consortium name="The Broad Institute Genome Sequencing Center for Infectious Disease"/>
            <person name="Wu L."/>
            <person name="Ma J."/>
        </authorList>
    </citation>
    <scope>NUCLEOTIDE SEQUENCE [LARGE SCALE GENOMIC DNA]</scope>
    <source>
        <strain evidence="4">CECT 7806</strain>
    </source>
</reference>
<evidence type="ECO:0000256" key="1">
    <source>
        <dbReference type="SAM" id="MobiDB-lite"/>
    </source>
</evidence>